<comment type="caution">
    <text evidence="3">The sequence shown here is derived from an EMBL/GenBank/DDBJ whole genome shotgun (WGS) entry which is preliminary data.</text>
</comment>
<dbReference type="PRINTS" id="PR00359">
    <property type="entry name" value="BP450"/>
</dbReference>
<dbReference type="GO" id="GO:0016705">
    <property type="term" value="F:oxidoreductase activity, acting on paired donors, with incorporation or reduction of molecular oxygen"/>
    <property type="evidence" value="ECO:0007669"/>
    <property type="project" value="InterPro"/>
</dbReference>
<dbReference type="InterPro" id="IPR001128">
    <property type="entry name" value="Cyt_P450"/>
</dbReference>
<dbReference type="OrthoDB" id="7052847at2"/>
<gene>
    <name evidence="3" type="ORF">E4634_20645</name>
</gene>
<dbReference type="Pfam" id="PF00067">
    <property type="entry name" value="p450"/>
    <property type="match status" value="1"/>
</dbReference>
<name>A0A4Z0LUL8_9GAMM</name>
<comment type="similarity">
    <text evidence="1 2">Belongs to the cytochrome P450 family.</text>
</comment>
<dbReference type="Proteomes" id="UP000298050">
    <property type="component" value="Unassembled WGS sequence"/>
</dbReference>
<dbReference type="GO" id="GO:0004497">
    <property type="term" value="F:monooxygenase activity"/>
    <property type="evidence" value="ECO:0007669"/>
    <property type="project" value="UniProtKB-KW"/>
</dbReference>
<evidence type="ECO:0000256" key="2">
    <source>
        <dbReference type="RuleBase" id="RU000461"/>
    </source>
</evidence>
<dbReference type="AlphaFoldDB" id="A0A4Z0LUL8"/>
<organism evidence="3 4">
    <name type="scientific">Mangrovimicrobium sediminis</name>
    <dbReference type="NCBI Taxonomy" id="2562682"/>
    <lineage>
        <taxon>Bacteria</taxon>
        <taxon>Pseudomonadati</taxon>
        <taxon>Pseudomonadota</taxon>
        <taxon>Gammaproteobacteria</taxon>
        <taxon>Cellvibrionales</taxon>
        <taxon>Halieaceae</taxon>
        <taxon>Mangrovimicrobium</taxon>
    </lineage>
</organism>
<sequence length="422" mass="46613">MTNTEPDFFSDPAVIDDPRGYFDLKRAQHPVAREPYHGTLMVTGYDAVQQVLLNSEGAFSSAASVVGPLPPLPFTPEGDDISAQLEAHRDAMPWSQHIVCFDGERHTHYRALMAGILNPQRIRQNEDYLYGLADRLLDELLQKDRCNIVPEYAHAATTYAIADLMGIPVPDRAELLALIGAPPSQLEGDAVHKVGPDPLVFLYPRFEHYLLARQAEPCADLMSEIANASLPDASAPDFATLVRLACFLFGAGQDTTSRLIAMGVKLLAQDPELQARLRREPERIADFVEETLRYDAPVKVAYRLALRKTSVAGIEIPAGTLLTVCLSAASNDPAHFSHPDKVDIDRPNVRDHIGFSKGRHTCIGAPLGRLEARIALERLLARTAHIELDPAHHGDAGARHFRYEPTYTFRSLADLYITYTPA</sequence>
<dbReference type="Gene3D" id="1.10.630.10">
    <property type="entry name" value="Cytochrome P450"/>
    <property type="match status" value="1"/>
</dbReference>
<dbReference type="PANTHER" id="PTHR46696:SF6">
    <property type="entry name" value="P450, PUTATIVE (EUROFUNG)-RELATED"/>
    <property type="match status" value="1"/>
</dbReference>
<dbReference type="InterPro" id="IPR002397">
    <property type="entry name" value="Cyt_P450_B"/>
</dbReference>
<dbReference type="GO" id="GO:0020037">
    <property type="term" value="F:heme binding"/>
    <property type="evidence" value="ECO:0007669"/>
    <property type="project" value="InterPro"/>
</dbReference>
<accession>A0A4Z0LUL8</accession>
<keyword evidence="2" id="KW-0503">Monooxygenase</keyword>
<keyword evidence="2" id="KW-0408">Iron</keyword>
<keyword evidence="2" id="KW-0560">Oxidoreductase</keyword>
<dbReference type="EMBL" id="SRLE01000018">
    <property type="protein sequence ID" value="TGD70818.1"/>
    <property type="molecule type" value="Genomic_DNA"/>
</dbReference>
<keyword evidence="2" id="KW-0479">Metal-binding</keyword>
<evidence type="ECO:0000313" key="4">
    <source>
        <dbReference type="Proteomes" id="UP000298050"/>
    </source>
</evidence>
<dbReference type="SUPFAM" id="SSF48264">
    <property type="entry name" value="Cytochrome P450"/>
    <property type="match status" value="1"/>
</dbReference>
<dbReference type="RefSeq" id="WP_135446582.1">
    <property type="nucleotide sequence ID" value="NZ_SRLE01000018.1"/>
</dbReference>
<keyword evidence="4" id="KW-1185">Reference proteome</keyword>
<proteinExistence type="inferred from homology"/>
<dbReference type="GO" id="GO:0005506">
    <property type="term" value="F:iron ion binding"/>
    <property type="evidence" value="ECO:0007669"/>
    <property type="project" value="InterPro"/>
</dbReference>
<dbReference type="PANTHER" id="PTHR46696">
    <property type="entry name" value="P450, PUTATIVE (EUROFUNG)-RELATED"/>
    <property type="match status" value="1"/>
</dbReference>
<dbReference type="InterPro" id="IPR036396">
    <property type="entry name" value="Cyt_P450_sf"/>
</dbReference>
<dbReference type="PROSITE" id="PS00086">
    <property type="entry name" value="CYTOCHROME_P450"/>
    <property type="match status" value="1"/>
</dbReference>
<protein>
    <submittedName>
        <fullName evidence="3">Cytochrome P450</fullName>
    </submittedName>
</protein>
<evidence type="ECO:0000256" key="1">
    <source>
        <dbReference type="ARBA" id="ARBA00010617"/>
    </source>
</evidence>
<reference evidence="3 4" key="1">
    <citation type="submission" date="2019-04" db="EMBL/GenBank/DDBJ databases">
        <title>Taxonomy of novel Haliea sp. from mangrove soil of West Coast of India.</title>
        <authorList>
            <person name="Verma A."/>
            <person name="Kumar P."/>
            <person name="Krishnamurthi S."/>
        </authorList>
    </citation>
    <scope>NUCLEOTIDE SEQUENCE [LARGE SCALE GENOMIC DNA]</scope>
    <source>
        <strain evidence="3 4">SAOS-164</strain>
    </source>
</reference>
<keyword evidence="2" id="KW-0349">Heme</keyword>
<dbReference type="InterPro" id="IPR017972">
    <property type="entry name" value="Cyt_P450_CS"/>
</dbReference>
<evidence type="ECO:0000313" key="3">
    <source>
        <dbReference type="EMBL" id="TGD70818.1"/>
    </source>
</evidence>